<keyword evidence="3" id="KW-1185">Reference proteome</keyword>
<comment type="caution">
    <text evidence="2">The sequence shown here is derived from an EMBL/GenBank/DDBJ whole genome shotgun (WGS) entry which is preliminary data.</text>
</comment>
<proteinExistence type="predicted"/>
<gene>
    <name evidence="2" type="ORF">KGA66_12365</name>
</gene>
<feature type="region of interest" description="Disordered" evidence="1">
    <location>
        <begin position="174"/>
        <end position="196"/>
    </location>
</feature>
<dbReference type="RefSeq" id="WP_211467912.1">
    <property type="nucleotide sequence ID" value="NZ_JAGSXH010000035.1"/>
</dbReference>
<organism evidence="2 3">
    <name type="scientific">Actinocrinis puniceicyclus</name>
    <dbReference type="NCBI Taxonomy" id="977794"/>
    <lineage>
        <taxon>Bacteria</taxon>
        <taxon>Bacillati</taxon>
        <taxon>Actinomycetota</taxon>
        <taxon>Actinomycetes</taxon>
        <taxon>Catenulisporales</taxon>
        <taxon>Actinospicaceae</taxon>
        <taxon>Actinocrinis</taxon>
    </lineage>
</organism>
<sequence length="219" mass="22731">MSTVLAVALEVPDGGLDHRIDLAVVALRPTDDRYMLVGRLRCALHAGMAAAAIAECCGLPLDQVLEQTPAAVTLGMLERHLAVPPYLLATHQAAELTKLIGRHGGRCPTLRSTELVDTAALAHHLLGDGCPLVLPDLATHLGVTLAPQPARTAAHAALTAAVYAGLSQIAADRDQGRTGSAAANPRPTADGRRPHGAAAGRLLRCHGTEGPYPRAVATY</sequence>
<protein>
    <submittedName>
        <fullName evidence="2">Uncharacterized protein</fullName>
    </submittedName>
</protein>
<evidence type="ECO:0000313" key="3">
    <source>
        <dbReference type="Proteomes" id="UP000677913"/>
    </source>
</evidence>
<reference evidence="2" key="1">
    <citation type="submission" date="2021-04" db="EMBL/GenBank/DDBJ databases">
        <title>Genome based classification of Actinospica acidithermotolerans sp. nov., an actinobacterium isolated from an Indonesian hot spring.</title>
        <authorList>
            <person name="Kusuma A.B."/>
            <person name="Putra K.E."/>
            <person name="Nafisah S."/>
            <person name="Loh J."/>
            <person name="Nouioui I."/>
            <person name="Goodfellow M."/>
        </authorList>
    </citation>
    <scope>NUCLEOTIDE SEQUENCE</scope>
    <source>
        <strain evidence="2">DSM 45618</strain>
    </source>
</reference>
<name>A0A8J7WN86_9ACTN</name>
<accession>A0A8J7WN86</accession>
<evidence type="ECO:0000256" key="1">
    <source>
        <dbReference type="SAM" id="MobiDB-lite"/>
    </source>
</evidence>
<evidence type="ECO:0000313" key="2">
    <source>
        <dbReference type="EMBL" id="MBS2963845.1"/>
    </source>
</evidence>
<dbReference type="AlphaFoldDB" id="A0A8J7WN86"/>
<dbReference type="Proteomes" id="UP000677913">
    <property type="component" value="Unassembled WGS sequence"/>
</dbReference>
<dbReference type="EMBL" id="JAGSXH010000035">
    <property type="protein sequence ID" value="MBS2963845.1"/>
    <property type="molecule type" value="Genomic_DNA"/>
</dbReference>